<organism evidence="5 6">
    <name type="scientific">Vallitalea longa</name>
    <dbReference type="NCBI Taxonomy" id="2936439"/>
    <lineage>
        <taxon>Bacteria</taxon>
        <taxon>Bacillati</taxon>
        <taxon>Bacillota</taxon>
        <taxon>Clostridia</taxon>
        <taxon>Lachnospirales</taxon>
        <taxon>Vallitaleaceae</taxon>
        <taxon>Vallitalea</taxon>
    </lineage>
</organism>
<evidence type="ECO:0000256" key="2">
    <source>
        <dbReference type="ARBA" id="ARBA00023125"/>
    </source>
</evidence>
<dbReference type="PROSITE" id="PS50949">
    <property type="entry name" value="HTH_GNTR"/>
    <property type="match status" value="1"/>
</dbReference>
<evidence type="ECO:0000259" key="4">
    <source>
        <dbReference type="PROSITE" id="PS50949"/>
    </source>
</evidence>
<name>A0A9W6DDW8_9FIRM</name>
<evidence type="ECO:0000313" key="5">
    <source>
        <dbReference type="EMBL" id="GKX27737.1"/>
    </source>
</evidence>
<dbReference type="AlphaFoldDB" id="A0A9W6DDW8"/>
<dbReference type="PANTHER" id="PTHR43537">
    <property type="entry name" value="TRANSCRIPTIONAL REGULATOR, GNTR FAMILY"/>
    <property type="match status" value="1"/>
</dbReference>
<dbReference type="SMART" id="SM00895">
    <property type="entry name" value="FCD"/>
    <property type="match status" value="1"/>
</dbReference>
<dbReference type="InterPro" id="IPR036390">
    <property type="entry name" value="WH_DNA-bd_sf"/>
</dbReference>
<gene>
    <name evidence="5" type="ORF">SH1V18_02170</name>
</gene>
<comment type="caution">
    <text evidence="5">The sequence shown here is derived from an EMBL/GenBank/DDBJ whole genome shotgun (WGS) entry which is preliminary data.</text>
</comment>
<dbReference type="SMART" id="SM00345">
    <property type="entry name" value="HTH_GNTR"/>
    <property type="match status" value="1"/>
</dbReference>
<evidence type="ECO:0000256" key="1">
    <source>
        <dbReference type="ARBA" id="ARBA00023015"/>
    </source>
</evidence>
<dbReference type="InterPro" id="IPR011711">
    <property type="entry name" value="GntR_C"/>
</dbReference>
<dbReference type="GO" id="GO:0003677">
    <property type="term" value="F:DNA binding"/>
    <property type="evidence" value="ECO:0007669"/>
    <property type="project" value="UniProtKB-KW"/>
</dbReference>
<dbReference type="SUPFAM" id="SSF46785">
    <property type="entry name" value="Winged helix' DNA-binding domain"/>
    <property type="match status" value="1"/>
</dbReference>
<dbReference type="CDD" id="cd07377">
    <property type="entry name" value="WHTH_GntR"/>
    <property type="match status" value="1"/>
</dbReference>
<keyword evidence="1" id="KW-0805">Transcription regulation</keyword>
<evidence type="ECO:0000256" key="3">
    <source>
        <dbReference type="ARBA" id="ARBA00023163"/>
    </source>
</evidence>
<dbReference type="Gene3D" id="1.10.10.10">
    <property type="entry name" value="Winged helix-like DNA-binding domain superfamily/Winged helix DNA-binding domain"/>
    <property type="match status" value="1"/>
</dbReference>
<keyword evidence="6" id="KW-1185">Reference proteome</keyword>
<evidence type="ECO:0000313" key="6">
    <source>
        <dbReference type="Proteomes" id="UP001144256"/>
    </source>
</evidence>
<keyword evidence="3" id="KW-0804">Transcription</keyword>
<sequence length="214" mass="25459">MNNKSLPLKQKTYEYIKNKILTCELKPGSDISEEKLAMELGISRTPVREAIMRLGQENLVNIYPRKGSFVSEITLKDIQEVLQIREIVETQVAVLVCKSIDKEKLLYFRQEFEKFDTEERYNSYEDFFELDIAFHKFIVSSNGNQNLVEIMDKVYDKDYRIRVLTTNMFKTERLRNREEHLNIIDAFLEEDVEKVEEYLSEHIQKAKYRALKLI</sequence>
<dbReference type="Gene3D" id="1.20.120.530">
    <property type="entry name" value="GntR ligand-binding domain-like"/>
    <property type="match status" value="1"/>
</dbReference>
<reference evidence="5" key="1">
    <citation type="submission" date="2022-06" db="EMBL/GenBank/DDBJ databases">
        <title>Vallitalea longa sp. nov., an anaerobic bacterium isolated from marine sediment.</title>
        <authorList>
            <person name="Hirano S."/>
            <person name="Terahara T."/>
            <person name="Mori K."/>
            <person name="Hamada M."/>
            <person name="Matsumoto R."/>
            <person name="Kobayashi T."/>
        </authorList>
    </citation>
    <scope>NUCLEOTIDE SEQUENCE</scope>
    <source>
        <strain evidence="5">SH18-1</strain>
    </source>
</reference>
<dbReference type="InterPro" id="IPR036388">
    <property type="entry name" value="WH-like_DNA-bd_sf"/>
</dbReference>
<feature type="domain" description="HTH gntR-type" evidence="4">
    <location>
        <begin position="6"/>
        <end position="73"/>
    </location>
</feature>
<keyword evidence="2" id="KW-0238">DNA-binding</keyword>
<proteinExistence type="predicted"/>
<dbReference type="EMBL" id="BRLB01000001">
    <property type="protein sequence ID" value="GKX27737.1"/>
    <property type="molecule type" value="Genomic_DNA"/>
</dbReference>
<dbReference type="Proteomes" id="UP001144256">
    <property type="component" value="Unassembled WGS sequence"/>
</dbReference>
<dbReference type="GO" id="GO:0003700">
    <property type="term" value="F:DNA-binding transcription factor activity"/>
    <property type="evidence" value="ECO:0007669"/>
    <property type="project" value="InterPro"/>
</dbReference>
<dbReference type="Pfam" id="PF00392">
    <property type="entry name" value="GntR"/>
    <property type="match status" value="1"/>
</dbReference>
<dbReference type="InterPro" id="IPR008920">
    <property type="entry name" value="TF_FadR/GntR_C"/>
</dbReference>
<dbReference type="SUPFAM" id="SSF48008">
    <property type="entry name" value="GntR ligand-binding domain-like"/>
    <property type="match status" value="1"/>
</dbReference>
<dbReference type="PANTHER" id="PTHR43537:SF24">
    <property type="entry name" value="GLUCONATE OPERON TRANSCRIPTIONAL REPRESSOR"/>
    <property type="match status" value="1"/>
</dbReference>
<accession>A0A9W6DDW8</accession>
<protein>
    <submittedName>
        <fullName evidence="5">GntR family transcriptional regulator</fullName>
    </submittedName>
</protein>
<dbReference type="Pfam" id="PF07729">
    <property type="entry name" value="FCD"/>
    <property type="match status" value="1"/>
</dbReference>
<dbReference type="InterPro" id="IPR000524">
    <property type="entry name" value="Tscrpt_reg_HTH_GntR"/>
</dbReference>
<dbReference type="RefSeq" id="WP_281811352.1">
    <property type="nucleotide sequence ID" value="NZ_BRLB01000001.1"/>
</dbReference>